<gene>
    <name evidence="2" type="ORF">EI684_18960</name>
</gene>
<proteinExistence type="predicted"/>
<accession>A0A426TT05</accession>
<protein>
    <submittedName>
        <fullName evidence="2">DUF4351 domain-containing protein</fullName>
    </submittedName>
</protein>
<comment type="caution">
    <text evidence="2">The sequence shown here is derived from an EMBL/GenBank/DDBJ whole genome shotgun (WGS) entry which is preliminary data.</text>
</comment>
<name>A0A426TT05_9CHLR</name>
<dbReference type="Pfam" id="PF14261">
    <property type="entry name" value="DUF4351"/>
    <property type="match status" value="1"/>
</dbReference>
<reference evidence="2 3" key="1">
    <citation type="submission" date="2018-12" db="EMBL/GenBank/DDBJ databases">
        <title>Genome Sequence of Candidatus Viridilinea halotolerans isolated from saline sulfide-rich spring.</title>
        <authorList>
            <person name="Grouzdev D.S."/>
            <person name="Burganskaya E.I."/>
            <person name="Krutkina M.S."/>
            <person name="Sukhacheva M.V."/>
            <person name="Gorlenko V.M."/>
        </authorList>
    </citation>
    <scope>NUCLEOTIDE SEQUENCE [LARGE SCALE GENOMIC DNA]</scope>
    <source>
        <strain evidence="2">Chok-6</strain>
    </source>
</reference>
<sequence>MWRRGCWNVRYARLRQALATLCRPRRRWIATLSFLSPLKSEMTAQIQALTATQMLDLADALLDFTSRAALEQWLAEQTQSGAGKDA</sequence>
<feature type="domain" description="DUF4351" evidence="1">
    <location>
        <begin position="38"/>
        <end position="74"/>
    </location>
</feature>
<dbReference type="EMBL" id="RSAS01000787">
    <property type="protein sequence ID" value="RRR67440.1"/>
    <property type="molecule type" value="Genomic_DNA"/>
</dbReference>
<dbReference type="InterPro" id="IPR025587">
    <property type="entry name" value="DUF4351"/>
</dbReference>
<evidence type="ECO:0000259" key="1">
    <source>
        <dbReference type="Pfam" id="PF14261"/>
    </source>
</evidence>
<dbReference type="AlphaFoldDB" id="A0A426TT05"/>
<organism evidence="2 3">
    <name type="scientific">Candidatus Viridilinea halotolerans</name>
    <dbReference type="NCBI Taxonomy" id="2491704"/>
    <lineage>
        <taxon>Bacteria</taxon>
        <taxon>Bacillati</taxon>
        <taxon>Chloroflexota</taxon>
        <taxon>Chloroflexia</taxon>
        <taxon>Chloroflexales</taxon>
        <taxon>Chloroflexineae</taxon>
        <taxon>Oscillochloridaceae</taxon>
        <taxon>Candidatus Viridilinea</taxon>
    </lineage>
</organism>
<evidence type="ECO:0000313" key="2">
    <source>
        <dbReference type="EMBL" id="RRR67440.1"/>
    </source>
</evidence>
<dbReference type="Proteomes" id="UP000280307">
    <property type="component" value="Unassembled WGS sequence"/>
</dbReference>
<evidence type="ECO:0000313" key="3">
    <source>
        <dbReference type="Proteomes" id="UP000280307"/>
    </source>
</evidence>